<evidence type="ECO:0000256" key="9">
    <source>
        <dbReference type="SAM" id="Coils"/>
    </source>
</evidence>
<dbReference type="GO" id="GO:0005506">
    <property type="term" value="F:iron ion binding"/>
    <property type="evidence" value="ECO:0007669"/>
    <property type="project" value="InterPro"/>
</dbReference>
<evidence type="ECO:0000256" key="2">
    <source>
        <dbReference type="ARBA" id="ARBA00009712"/>
    </source>
</evidence>
<keyword evidence="6 8" id="KW-0408">Iron</keyword>
<feature type="coiled-coil region" evidence="9">
    <location>
        <begin position="410"/>
        <end position="437"/>
    </location>
</feature>
<evidence type="ECO:0000259" key="11">
    <source>
        <dbReference type="PROSITE" id="PS51671"/>
    </source>
</evidence>
<keyword evidence="4 8" id="KW-0479">Metal-binding</keyword>
<evidence type="ECO:0000256" key="7">
    <source>
        <dbReference type="ARBA" id="ARBA00023033"/>
    </source>
</evidence>
<dbReference type="GO" id="GO:0004664">
    <property type="term" value="F:prephenate dehydratase activity"/>
    <property type="evidence" value="ECO:0007669"/>
    <property type="project" value="InterPro"/>
</dbReference>
<dbReference type="InterPro" id="IPR018528">
    <property type="entry name" value="Preph_deHydtase_CS"/>
</dbReference>
<evidence type="ECO:0000256" key="5">
    <source>
        <dbReference type="ARBA" id="ARBA00023002"/>
    </source>
</evidence>
<dbReference type="AlphaFoldDB" id="A0A8K1FMP6"/>
<dbReference type="SUPFAM" id="SSF56534">
    <property type="entry name" value="Aromatic aminoacid monoxygenases, catalytic and oligomerization domains"/>
    <property type="match status" value="1"/>
</dbReference>
<evidence type="ECO:0000313" key="12">
    <source>
        <dbReference type="EMBL" id="TMW63868.1"/>
    </source>
</evidence>
<dbReference type="PROSITE" id="PS51410">
    <property type="entry name" value="BH4_AAA_HYDROXYL_2"/>
    <property type="match status" value="2"/>
</dbReference>
<sequence>MLRRALQRASGLRAATTATKPQAASIGATRFYIPGVGEDNKTSIQLEVEDGAGSLQDILKFFWKHDVNMTRIESRPAKGYNLNYNFFIDFDGKSGDAAVDALLDDLRRNSLDVMILHDKKVPWFPRKINELDRSVSQVLDAGSDLESDHPGFNDQVYRARRNVFAKMSDEYRQGDPIPRIDYTDDEIRTWGIVYKRMKDFWKRYACDEFNYILPLLETNCGYAENNIPQQQDISNFLKECTGFTLRPVGGLLSSRDFLNGLAFRVFFSTQCYWFSVEFGLIKQKGEYKAYGAGLLSSFGEMEYACSKERPAGGVDHFPEYRAWDPFQACNQDYPITTYQPVYYAAESLADARERMREFCEDLKKPFHARYNHMVRPFLRLIAVSMLSPRQHEALDGKKYDPHANQWMREALDGRQTIEELKAQNDKLQREVYAHNSKLNLIYECLGDLGVVDRVGDLMQKKIQIESRINQIFDRGKRFEAASWRRLRMSKLANPPHDEFIVFLAVTLLVMNHVGSENGVEEWRRQESLHWERIALVVRQ</sequence>
<dbReference type="CDD" id="cd04905">
    <property type="entry name" value="ACT_CM-PDT"/>
    <property type="match status" value="1"/>
</dbReference>
<evidence type="ECO:0000259" key="10">
    <source>
        <dbReference type="PROSITE" id="PS51410"/>
    </source>
</evidence>
<keyword evidence="5" id="KW-0560">Oxidoreductase</keyword>
<dbReference type="PRINTS" id="PR00372">
    <property type="entry name" value="FYWHYDRXLASE"/>
</dbReference>
<evidence type="ECO:0000313" key="13">
    <source>
        <dbReference type="Proteomes" id="UP000794436"/>
    </source>
</evidence>
<dbReference type="PANTHER" id="PTHR11473">
    <property type="entry name" value="AROMATIC AMINO ACID HYDROXYLASE"/>
    <property type="match status" value="1"/>
</dbReference>
<dbReference type="InterPro" id="IPR001273">
    <property type="entry name" value="ArAA_hydroxylase"/>
</dbReference>
<accession>A0A8K1FMP6</accession>
<dbReference type="GO" id="GO:0004505">
    <property type="term" value="F:phenylalanine 4-monooxygenase activity"/>
    <property type="evidence" value="ECO:0007669"/>
    <property type="project" value="UniProtKB-EC"/>
</dbReference>
<dbReference type="Proteomes" id="UP000794436">
    <property type="component" value="Unassembled WGS sequence"/>
</dbReference>
<organism evidence="12 13">
    <name type="scientific">Pythium oligandrum</name>
    <name type="common">Mycoparasitic fungus</name>
    <dbReference type="NCBI Taxonomy" id="41045"/>
    <lineage>
        <taxon>Eukaryota</taxon>
        <taxon>Sar</taxon>
        <taxon>Stramenopiles</taxon>
        <taxon>Oomycota</taxon>
        <taxon>Peronosporomycetes</taxon>
        <taxon>Pythiales</taxon>
        <taxon>Pythiaceae</taxon>
        <taxon>Pythium</taxon>
    </lineage>
</organism>
<keyword evidence="7" id="KW-0503">Monooxygenase</keyword>
<evidence type="ECO:0000256" key="8">
    <source>
        <dbReference type="PIRSR" id="PIRSR601273-2"/>
    </source>
</evidence>
<dbReference type="PROSITE" id="PS00858">
    <property type="entry name" value="PREPHENATE_DEHYDR_2"/>
    <property type="match status" value="1"/>
</dbReference>
<dbReference type="Pfam" id="PF00351">
    <property type="entry name" value="Biopterin_H"/>
    <property type="match status" value="1"/>
</dbReference>
<dbReference type="InterPro" id="IPR019774">
    <property type="entry name" value="Aromatic-AA_hydroxylase_C"/>
</dbReference>
<feature type="domain" description="Biopterin-dependent aromatic amino acid hydroxylase family profile" evidence="10">
    <location>
        <begin position="272"/>
        <end position="408"/>
    </location>
</feature>
<keyword evidence="9" id="KW-0175">Coiled coil</keyword>
<dbReference type="InterPro" id="IPR002912">
    <property type="entry name" value="ACT_dom"/>
</dbReference>
<evidence type="ECO:0000256" key="1">
    <source>
        <dbReference type="ARBA" id="ARBA00001954"/>
    </source>
</evidence>
<evidence type="ECO:0000256" key="6">
    <source>
        <dbReference type="ARBA" id="ARBA00023004"/>
    </source>
</evidence>
<gene>
    <name evidence="12" type="ORF">Poli38472_014919</name>
</gene>
<dbReference type="PROSITE" id="PS51671">
    <property type="entry name" value="ACT"/>
    <property type="match status" value="1"/>
</dbReference>
<dbReference type="SUPFAM" id="SSF55021">
    <property type="entry name" value="ACT-like"/>
    <property type="match status" value="1"/>
</dbReference>
<dbReference type="EC" id="1.14.16.1" evidence="3"/>
<dbReference type="EMBL" id="SPLM01000053">
    <property type="protein sequence ID" value="TMW63868.1"/>
    <property type="molecule type" value="Genomic_DNA"/>
</dbReference>
<feature type="binding site" evidence="8">
    <location>
        <position position="277"/>
    </location>
    <ligand>
        <name>Fe cation</name>
        <dbReference type="ChEBI" id="CHEBI:24875"/>
    </ligand>
</feature>
<dbReference type="InterPro" id="IPR045865">
    <property type="entry name" value="ACT-like_dom_sf"/>
</dbReference>
<dbReference type="InterPro" id="IPR036951">
    <property type="entry name" value="ArAA_hydroxylase_sf"/>
</dbReference>
<comment type="similarity">
    <text evidence="2">Belongs to the biopterin-dependent aromatic amino acid hydroxylase family.</text>
</comment>
<comment type="caution">
    <text evidence="12">The sequence shown here is derived from an EMBL/GenBank/DDBJ whole genome shotgun (WGS) entry which is preliminary data.</text>
</comment>
<dbReference type="GO" id="GO:0009094">
    <property type="term" value="P:L-phenylalanine biosynthetic process"/>
    <property type="evidence" value="ECO:0007669"/>
    <property type="project" value="InterPro"/>
</dbReference>
<proteinExistence type="inferred from homology"/>
<feature type="domain" description="Biopterin-dependent aromatic amino acid hydroxylase family profile" evidence="10">
    <location>
        <begin position="109"/>
        <end position="270"/>
    </location>
</feature>
<dbReference type="OrthoDB" id="983542at2759"/>
<protein>
    <recommendedName>
        <fullName evidence="3">phenylalanine 4-monooxygenase</fullName>
        <ecNumber evidence="3">1.14.16.1</ecNumber>
    </recommendedName>
</protein>
<dbReference type="PANTHER" id="PTHR11473:SF24">
    <property type="entry name" value="PHENYLALANINE-4-HYDROXYLASE"/>
    <property type="match status" value="1"/>
</dbReference>
<feature type="domain" description="ACT" evidence="11">
    <location>
        <begin position="43"/>
        <end position="126"/>
    </location>
</feature>
<comment type="cofactor">
    <cofactor evidence="1 8">
        <name>Fe(2+)</name>
        <dbReference type="ChEBI" id="CHEBI:29033"/>
    </cofactor>
</comment>
<name>A0A8K1FMP6_PYTOL</name>
<reference evidence="12" key="1">
    <citation type="submission" date="2019-03" db="EMBL/GenBank/DDBJ databases">
        <title>Long read genome sequence of the mycoparasitic Pythium oligandrum ATCC 38472 isolated from sugarbeet rhizosphere.</title>
        <authorList>
            <person name="Gaulin E."/>
        </authorList>
    </citation>
    <scope>NUCLEOTIDE SEQUENCE</scope>
    <source>
        <strain evidence="12">ATCC 38472_TT</strain>
    </source>
</reference>
<evidence type="ECO:0000256" key="3">
    <source>
        <dbReference type="ARBA" id="ARBA00011995"/>
    </source>
</evidence>
<dbReference type="Gene3D" id="3.30.70.260">
    <property type="match status" value="1"/>
</dbReference>
<dbReference type="Gene3D" id="1.10.800.10">
    <property type="entry name" value="Aromatic amino acid hydroxylase"/>
    <property type="match status" value="2"/>
</dbReference>
<evidence type="ECO:0000256" key="4">
    <source>
        <dbReference type="ARBA" id="ARBA00022723"/>
    </source>
</evidence>
<keyword evidence="13" id="KW-1185">Reference proteome</keyword>
<dbReference type="InterPro" id="IPR036329">
    <property type="entry name" value="Aro-AA_hydroxylase_C_sf"/>
</dbReference>